<protein>
    <recommendedName>
        <fullName evidence="4">Secreted protein</fullName>
    </recommendedName>
</protein>
<evidence type="ECO:0000256" key="1">
    <source>
        <dbReference type="SAM" id="SignalP"/>
    </source>
</evidence>
<organism evidence="2 3">
    <name type="scientific">Protopolystoma xenopodis</name>
    <dbReference type="NCBI Taxonomy" id="117903"/>
    <lineage>
        <taxon>Eukaryota</taxon>
        <taxon>Metazoa</taxon>
        <taxon>Spiralia</taxon>
        <taxon>Lophotrochozoa</taxon>
        <taxon>Platyhelminthes</taxon>
        <taxon>Monogenea</taxon>
        <taxon>Polyopisthocotylea</taxon>
        <taxon>Polystomatidea</taxon>
        <taxon>Polystomatidae</taxon>
        <taxon>Protopolystoma</taxon>
    </lineage>
</organism>
<comment type="caution">
    <text evidence="2">The sequence shown here is derived from an EMBL/GenBank/DDBJ whole genome shotgun (WGS) entry which is preliminary data.</text>
</comment>
<keyword evidence="3" id="KW-1185">Reference proteome</keyword>
<dbReference type="AlphaFoldDB" id="A0A3S5B7P1"/>
<gene>
    <name evidence="2" type="ORF">PXEA_LOCUS8850</name>
</gene>
<feature type="chain" id="PRO_5018778612" description="Secreted protein" evidence="1">
    <location>
        <begin position="20"/>
        <end position="124"/>
    </location>
</feature>
<evidence type="ECO:0000313" key="2">
    <source>
        <dbReference type="EMBL" id="VEL15410.1"/>
    </source>
</evidence>
<keyword evidence="1" id="KW-0732">Signal</keyword>
<feature type="signal peptide" evidence="1">
    <location>
        <begin position="1"/>
        <end position="19"/>
    </location>
</feature>
<proteinExistence type="predicted"/>
<name>A0A3S5B7P1_9PLAT</name>
<reference evidence="2" key="1">
    <citation type="submission" date="2018-11" db="EMBL/GenBank/DDBJ databases">
        <authorList>
            <consortium name="Pathogen Informatics"/>
        </authorList>
    </citation>
    <scope>NUCLEOTIDE SEQUENCE</scope>
</reference>
<dbReference type="EMBL" id="CAAALY010024523">
    <property type="protein sequence ID" value="VEL15410.1"/>
    <property type="molecule type" value="Genomic_DNA"/>
</dbReference>
<evidence type="ECO:0008006" key="4">
    <source>
        <dbReference type="Google" id="ProtNLM"/>
    </source>
</evidence>
<evidence type="ECO:0000313" key="3">
    <source>
        <dbReference type="Proteomes" id="UP000784294"/>
    </source>
</evidence>
<dbReference type="Proteomes" id="UP000784294">
    <property type="component" value="Unassembled WGS sequence"/>
</dbReference>
<accession>A0A3S5B7P1</accession>
<sequence length="124" mass="14018">MVNLHTFSFLFFILPSDICVRKCACVYACVRVRFHAVVRITGQPTGQCAGFKKASRRLIPKPFVHRSTIGNWTDSSPTDGAQHILSEQRSSLSLHFCPRRRKFIARLDQASPQPAGLKFGPRLY</sequence>